<evidence type="ECO:0000313" key="17">
    <source>
        <dbReference type="EMBL" id="RBA28512.1"/>
    </source>
</evidence>
<comment type="caution">
    <text evidence="17">The sequence shown here is derived from an EMBL/GenBank/DDBJ whole genome shotgun (WGS) entry which is preliminary data.</text>
</comment>
<dbReference type="GO" id="GO:0005737">
    <property type="term" value="C:cytoplasm"/>
    <property type="evidence" value="ECO:0007669"/>
    <property type="project" value="UniProtKB-SubCell"/>
</dbReference>
<evidence type="ECO:0000256" key="13">
    <source>
        <dbReference type="ARBA" id="ARBA00022993"/>
    </source>
</evidence>
<dbReference type="InterPro" id="IPR043129">
    <property type="entry name" value="ATPase_NBD"/>
</dbReference>
<dbReference type="EMBL" id="QLST01000007">
    <property type="protein sequence ID" value="RBA28512.1"/>
    <property type="molecule type" value="Genomic_DNA"/>
</dbReference>
<dbReference type="Pfam" id="PF03309">
    <property type="entry name" value="Pan_kinase"/>
    <property type="match status" value="1"/>
</dbReference>
<dbReference type="GO" id="GO:0004594">
    <property type="term" value="F:pantothenate kinase activity"/>
    <property type="evidence" value="ECO:0007669"/>
    <property type="project" value="UniProtKB-UniRule"/>
</dbReference>
<evidence type="ECO:0000256" key="16">
    <source>
        <dbReference type="HAMAP-Rule" id="MF_01274"/>
    </source>
</evidence>
<comment type="cofactor">
    <cofactor evidence="2">
        <name>K(+)</name>
        <dbReference type="ChEBI" id="CHEBI:29103"/>
    </cofactor>
</comment>
<dbReference type="HAMAP" id="MF_01274">
    <property type="entry name" value="Pantothen_kinase_3"/>
    <property type="match status" value="1"/>
</dbReference>
<gene>
    <name evidence="16" type="primary">coaX</name>
    <name evidence="17" type="ORF">DPN68_06845</name>
</gene>
<dbReference type="PANTHER" id="PTHR34265">
    <property type="entry name" value="TYPE III PANTOTHENATE KINASE"/>
    <property type="match status" value="1"/>
</dbReference>
<feature type="binding site" evidence="16">
    <location>
        <begin position="94"/>
        <end position="97"/>
    </location>
    <ligand>
        <name>substrate</name>
    </ligand>
</feature>
<feature type="active site" description="Proton acceptor" evidence="16">
    <location>
        <position position="96"/>
    </location>
</feature>
<keyword evidence="18" id="KW-1185">Reference proteome</keyword>
<dbReference type="EC" id="2.7.1.33" evidence="6 16"/>
<dbReference type="Gene3D" id="3.30.420.40">
    <property type="match status" value="2"/>
</dbReference>
<dbReference type="AlphaFoldDB" id="A0A365P242"/>
<evidence type="ECO:0000256" key="14">
    <source>
        <dbReference type="ARBA" id="ARBA00038036"/>
    </source>
</evidence>
<dbReference type="PANTHER" id="PTHR34265:SF1">
    <property type="entry name" value="TYPE III PANTOTHENATE KINASE"/>
    <property type="match status" value="1"/>
</dbReference>
<keyword evidence="13 16" id="KW-0173">Coenzyme A biosynthesis</keyword>
<evidence type="ECO:0000313" key="18">
    <source>
        <dbReference type="Proteomes" id="UP000253319"/>
    </source>
</evidence>
<evidence type="ECO:0000256" key="5">
    <source>
        <dbReference type="ARBA" id="ARBA00011738"/>
    </source>
</evidence>
<evidence type="ECO:0000256" key="4">
    <source>
        <dbReference type="ARBA" id="ARBA00005225"/>
    </source>
</evidence>
<evidence type="ECO:0000256" key="10">
    <source>
        <dbReference type="ARBA" id="ARBA00022777"/>
    </source>
</evidence>
<feature type="binding site" evidence="16">
    <location>
        <position position="172"/>
    </location>
    <ligand>
        <name>substrate</name>
    </ligand>
</feature>
<evidence type="ECO:0000256" key="15">
    <source>
        <dbReference type="ARBA" id="ARBA00040883"/>
    </source>
</evidence>
<dbReference type="OrthoDB" id="9804707at2"/>
<dbReference type="NCBIfam" id="NF009853">
    <property type="entry name" value="PRK13320.1-5"/>
    <property type="match status" value="1"/>
</dbReference>
<comment type="cofactor">
    <cofactor evidence="16">
        <name>NH4(+)</name>
        <dbReference type="ChEBI" id="CHEBI:28938"/>
    </cofactor>
    <cofactor evidence="16">
        <name>K(+)</name>
        <dbReference type="ChEBI" id="CHEBI:29103"/>
    </cofactor>
    <text evidence="16">A monovalent cation. Ammonium or potassium.</text>
</comment>
<evidence type="ECO:0000256" key="6">
    <source>
        <dbReference type="ARBA" id="ARBA00012102"/>
    </source>
</evidence>
<accession>A0A365P242</accession>
<keyword evidence="11 16" id="KW-0067">ATP-binding</keyword>
<evidence type="ECO:0000256" key="8">
    <source>
        <dbReference type="ARBA" id="ARBA00022679"/>
    </source>
</evidence>
<dbReference type="GO" id="GO:0005524">
    <property type="term" value="F:ATP binding"/>
    <property type="evidence" value="ECO:0007669"/>
    <property type="project" value="UniProtKB-UniRule"/>
</dbReference>
<comment type="catalytic activity">
    <reaction evidence="1 16">
        <text>(R)-pantothenate + ATP = (R)-4'-phosphopantothenate + ADP + H(+)</text>
        <dbReference type="Rhea" id="RHEA:16373"/>
        <dbReference type="ChEBI" id="CHEBI:10986"/>
        <dbReference type="ChEBI" id="CHEBI:15378"/>
        <dbReference type="ChEBI" id="CHEBI:29032"/>
        <dbReference type="ChEBI" id="CHEBI:30616"/>
        <dbReference type="ChEBI" id="CHEBI:456216"/>
        <dbReference type="EC" id="2.7.1.33"/>
    </reaction>
</comment>
<reference evidence="17 18" key="1">
    <citation type="submission" date="2018-06" db="EMBL/GenBank/DDBJ databases">
        <title>Flavobacterium tibetense sp. nov., isolated from a wetland YonghuCo on Tibetan Plateau.</title>
        <authorList>
            <person name="Xing P."/>
            <person name="Phurbu D."/>
            <person name="Lu H."/>
        </authorList>
    </citation>
    <scope>NUCLEOTIDE SEQUENCE [LARGE SCALE GENOMIC DNA]</scope>
    <source>
        <strain evidence="17 18">YH5</strain>
    </source>
</reference>
<keyword evidence="10 16" id="KW-0418">Kinase</keyword>
<evidence type="ECO:0000256" key="3">
    <source>
        <dbReference type="ARBA" id="ARBA00004496"/>
    </source>
</evidence>
<dbReference type="NCBIfam" id="TIGR00671">
    <property type="entry name" value="baf"/>
    <property type="match status" value="1"/>
</dbReference>
<feature type="binding site" evidence="16">
    <location>
        <position position="117"/>
    </location>
    <ligand>
        <name>K(+)</name>
        <dbReference type="ChEBI" id="CHEBI:29103"/>
    </ligand>
</feature>
<keyword evidence="8 16" id="KW-0808">Transferase</keyword>
<dbReference type="GO" id="GO:0046872">
    <property type="term" value="F:metal ion binding"/>
    <property type="evidence" value="ECO:0007669"/>
    <property type="project" value="UniProtKB-KW"/>
</dbReference>
<evidence type="ECO:0000256" key="9">
    <source>
        <dbReference type="ARBA" id="ARBA00022741"/>
    </source>
</evidence>
<feature type="binding site" evidence="16">
    <location>
        <begin position="6"/>
        <end position="13"/>
    </location>
    <ligand>
        <name>ATP</name>
        <dbReference type="ChEBI" id="CHEBI:30616"/>
    </ligand>
</feature>
<dbReference type="RefSeq" id="WP_113989001.1">
    <property type="nucleotide sequence ID" value="NZ_QLST01000007.1"/>
</dbReference>
<evidence type="ECO:0000256" key="11">
    <source>
        <dbReference type="ARBA" id="ARBA00022840"/>
    </source>
</evidence>
<organism evidence="17 18">
    <name type="scientific">Flavobacterium tibetense</name>
    <dbReference type="NCBI Taxonomy" id="2233533"/>
    <lineage>
        <taxon>Bacteria</taxon>
        <taxon>Pseudomonadati</taxon>
        <taxon>Bacteroidota</taxon>
        <taxon>Flavobacteriia</taxon>
        <taxon>Flavobacteriales</taxon>
        <taxon>Flavobacteriaceae</taxon>
        <taxon>Flavobacterium</taxon>
    </lineage>
</organism>
<comment type="subunit">
    <text evidence="5 16">Homodimer.</text>
</comment>
<comment type="similarity">
    <text evidence="14 16">Belongs to the type III pantothenate kinase family.</text>
</comment>
<evidence type="ECO:0000256" key="7">
    <source>
        <dbReference type="ARBA" id="ARBA00022490"/>
    </source>
</evidence>
<keyword evidence="7 16" id="KW-0963">Cytoplasm</keyword>
<dbReference type="Proteomes" id="UP000253319">
    <property type="component" value="Unassembled WGS sequence"/>
</dbReference>
<sequence length="245" mass="27293">MLLAIDIGNTRIKCAVFEQHTIIEHFVFEKELAEKKFKEILKSHPKITHGITSSVGKMEESVIKNLEKVIILEKINHQTKVPFQNLYATPTTLGIDRIVLAAGASLKFPNQNRLIIDAGTCITYDFVDSNNNYFGGAISPGLSLRLKALHNYTAKLPLLEAAYPENFIGNTTNEAILSGVVNGIFHEINGFIAQYSDKYEDLTIILTGGDAIFLAKNIKNTIFANSNFLLESLNELFIYAKNQND</sequence>
<evidence type="ECO:0000256" key="1">
    <source>
        <dbReference type="ARBA" id="ARBA00001206"/>
    </source>
</evidence>
<evidence type="ECO:0000256" key="12">
    <source>
        <dbReference type="ARBA" id="ARBA00022958"/>
    </source>
</evidence>
<feature type="binding site" evidence="16">
    <location>
        <position position="120"/>
    </location>
    <ligand>
        <name>ATP</name>
        <dbReference type="ChEBI" id="CHEBI:30616"/>
    </ligand>
</feature>
<dbReference type="SUPFAM" id="SSF53067">
    <property type="entry name" value="Actin-like ATPase domain"/>
    <property type="match status" value="2"/>
</dbReference>
<dbReference type="InterPro" id="IPR004619">
    <property type="entry name" value="Type_III_PanK"/>
</dbReference>
<evidence type="ECO:0000256" key="2">
    <source>
        <dbReference type="ARBA" id="ARBA00001958"/>
    </source>
</evidence>
<keyword evidence="12 16" id="KW-0630">Potassium</keyword>
<keyword evidence="16" id="KW-0479">Metal-binding</keyword>
<dbReference type="CDD" id="cd24015">
    <property type="entry name" value="ASKHA_NBD_PanK-III"/>
    <property type="match status" value="1"/>
</dbReference>
<comment type="subcellular location">
    <subcellularLocation>
        <location evidence="3 16">Cytoplasm</location>
    </subcellularLocation>
</comment>
<proteinExistence type="inferred from homology"/>
<comment type="function">
    <text evidence="16">Catalyzes the phosphorylation of pantothenate (Pan), the first step in CoA biosynthesis.</text>
</comment>
<comment type="pathway">
    <text evidence="4 16">Cofactor biosynthesis; coenzyme A biosynthesis; CoA from (R)-pantothenate: step 1/5.</text>
</comment>
<name>A0A365P242_9FLAO</name>
<dbReference type="GO" id="GO:0015937">
    <property type="term" value="P:coenzyme A biosynthetic process"/>
    <property type="evidence" value="ECO:0007669"/>
    <property type="project" value="UniProtKB-UniRule"/>
</dbReference>
<protein>
    <recommendedName>
        <fullName evidence="15 16">Type III pantothenate kinase</fullName>
        <ecNumber evidence="6 16">2.7.1.33</ecNumber>
    </recommendedName>
    <alternativeName>
        <fullName evidence="16">PanK-III</fullName>
    </alternativeName>
    <alternativeName>
        <fullName evidence="16">Pantothenic acid kinase</fullName>
    </alternativeName>
</protein>
<feature type="binding site" evidence="16">
    <location>
        <position position="87"/>
    </location>
    <ligand>
        <name>substrate</name>
    </ligand>
</feature>
<keyword evidence="9 16" id="KW-0547">Nucleotide-binding</keyword>
<dbReference type="UniPathway" id="UPA00241">
    <property type="reaction ID" value="UER00352"/>
</dbReference>